<evidence type="ECO:0000256" key="5">
    <source>
        <dbReference type="ARBA" id="ARBA00022475"/>
    </source>
</evidence>
<protein>
    <recommendedName>
        <fullName evidence="11">ATP synthase epsilon chain</fullName>
    </recommendedName>
    <alternativeName>
        <fullName evidence="11">ATP synthase F1 sector epsilon subunit</fullName>
    </alternativeName>
    <alternativeName>
        <fullName evidence="11">F-ATPase epsilon subunit</fullName>
    </alternativeName>
</protein>
<feature type="domain" description="ATP synthase epsilon subunit C-terminal" evidence="13">
    <location>
        <begin position="87"/>
        <end position="131"/>
    </location>
</feature>
<dbReference type="NCBIfam" id="NF001846">
    <property type="entry name" value="PRK00571.1-3"/>
    <property type="match status" value="1"/>
</dbReference>
<dbReference type="PANTHER" id="PTHR13822">
    <property type="entry name" value="ATP SYNTHASE DELTA/EPSILON CHAIN"/>
    <property type="match status" value="1"/>
</dbReference>
<dbReference type="AlphaFoldDB" id="A0A1D8GGM0"/>
<dbReference type="CDD" id="cd12152">
    <property type="entry name" value="F1-ATPase_delta"/>
    <property type="match status" value="1"/>
</dbReference>
<dbReference type="SUPFAM" id="SSF46604">
    <property type="entry name" value="Epsilon subunit of F1F0-ATP synthase C-terminal domain"/>
    <property type="match status" value="1"/>
</dbReference>
<comment type="similarity">
    <text evidence="3 11 12">Belongs to the ATPase epsilon chain family.</text>
</comment>
<sequence>MASTFRLEIVTPDRKFFEDDVDMAVVRTTEGDLGILKNHMSLVSPLAIGAIKIKKDGVYTEAACAGGFVQVRQDKTTIITDSAEWPEEIDIERAKRAVDRAEDRIKSSHAGVDVLRAQMALDRALNRLKIVKRD</sequence>
<keyword evidence="8 11" id="KW-0472">Membrane</keyword>
<comment type="function">
    <text evidence="1 11">Produces ATP from ADP in the presence of a proton gradient across the membrane.</text>
</comment>
<dbReference type="InterPro" id="IPR020546">
    <property type="entry name" value="ATP_synth_F1_dsu/esu_N"/>
</dbReference>
<dbReference type="Gene3D" id="2.60.15.10">
    <property type="entry name" value="F0F1 ATP synthase delta/epsilon subunit, N-terminal"/>
    <property type="match status" value="1"/>
</dbReference>
<dbReference type="HAMAP" id="MF_00530">
    <property type="entry name" value="ATP_synth_epsil_bac"/>
    <property type="match status" value="1"/>
</dbReference>
<comment type="subcellular location">
    <subcellularLocation>
        <location evidence="2 11">Cell membrane</location>
        <topology evidence="2 11">Peripheral membrane protein</topology>
    </subcellularLocation>
</comment>
<evidence type="ECO:0000256" key="12">
    <source>
        <dbReference type="RuleBase" id="RU003656"/>
    </source>
</evidence>
<dbReference type="EMBL" id="CP017269">
    <property type="protein sequence ID" value="AOT70070.1"/>
    <property type="molecule type" value="Genomic_DNA"/>
</dbReference>
<dbReference type="GO" id="GO:0005524">
    <property type="term" value="F:ATP binding"/>
    <property type="evidence" value="ECO:0007669"/>
    <property type="project" value="UniProtKB-UniRule"/>
</dbReference>
<dbReference type="STRING" id="1424294.Gferi_11010"/>
<dbReference type="GO" id="GO:0005886">
    <property type="term" value="C:plasma membrane"/>
    <property type="evidence" value="ECO:0007669"/>
    <property type="project" value="UniProtKB-SubCell"/>
</dbReference>
<evidence type="ECO:0000256" key="3">
    <source>
        <dbReference type="ARBA" id="ARBA00005712"/>
    </source>
</evidence>
<dbReference type="InterPro" id="IPR036771">
    <property type="entry name" value="ATPsynth_dsu/esu_N"/>
</dbReference>
<proteinExistence type="inferred from homology"/>
<dbReference type="GO" id="GO:0046933">
    <property type="term" value="F:proton-transporting ATP synthase activity, rotational mechanism"/>
    <property type="evidence" value="ECO:0007669"/>
    <property type="project" value="UniProtKB-UniRule"/>
</dbReference>
<dbReference type="FunFam" id="1.20.5.440:FF:000001">
    <property type="entry name" value="ATP synthase epsilon chain"/>
    <property type="match status" value="1"/>
</dbReference>
<evidence type="ECO:0000256" key="1">
    <source>
        <dbReference type="ARBA" id="ARBA00003543"/>
    </source>
</evidence>
<keyword evidence="5 11" id="KW-1003">Cell membrane</keyword>
<keyword evidence="9 11" id="KW-0139">CF(1)</keyword>
<evidence type="ECO:0000256" key="2">
    <source>
        <dbReference type="ARBA" id="ARBA00004202"/>
    </source>
</evidence>
<dbReference type="NCBIfam" id="TIGR01216">
    <property type="entry name" value="ATP_synt_epsi"/>
    <property type="match status" value="1"/>
</dbReference>
<dbReference type="PANTHER" id="PTHR13822:SF10">
    <property type="entry name" value="ATP SYNTHASE EPSILON CHAIN, CHLOROPLASTIC"/>
    <property type="match status" value="1"/>
</dbReference>
<dbReference type="OrthoDB" id="9804110at2"/>
<dbReference type="InterPro" id="IPR036794">
    <property type="entry name" value="ATP_F1_dsu/esu_C_sf"/>
</dbReference>
<name>A0A1D8GGM0_9FIRM</name>
<evidence type="ECO:0000256" key="11">
    <source>
        <dbReference type="HAMAP-Rule" id="MF_00530"/>
    </source>
</evidence>
<evidence type="ECO:0000256" key="7">
    <source>
        <dbReference type="ARBA" id="ARBA00023065"/>
    </source>
</evidence>
<evidence type="ECO:0000259" key="13">
    <source>
        <dbReference type="Pfam" id="PF00401"/>
    </source>
</evidence>
<evidence type="ECO:0000259" key="14">
    <source>
        <dbReference type="Pfam" id="PF02823"/>
    </source>
</evidence>
<evidence type="ECO:0000313" key="16">
    <source>
        <dbReference type="Proteomes" id="UP000095743"/>
    </source>
</evidence>
<dbReference type="KEGG" id="gfe:Gferi_11010"/>
<dbReference type="Gene3D" id="1.20.5.440">
    <property type="entry name" value="ATP synthase delta/epsilon subunit, C-terminal domain"/>
    <property type="match status" value="1"/>
</dbReference>
<comment type="subunit">
    <text evidence="11 12">F-type ATPases have 2 components, CF(1) - the catalytic core - and CF(0) - the membrane proton channel. CF(1) has five subunits: alpha(3), beta(3), gamma(1), delta(1), epsilon(1). CF(0) has three main subunits: a, b and c.</text>
</comment>
<evidence type="ECO:0000256" key="6">
    <source>
        <dbReference type="ARBA" id="ARBA00022781"/>
    </source>
</evidence>
<organism evidence="15 16">
    <name type="scientific">Geosporobacter ferrireducens</name>
    <dbReference type="NCBI Taxonomy" id="1424294"/>
    <lineage>
        <taxon>Bacteria</taxon>
        <taxon>Bacillati</taxon>
        <taxon>Bacillota</taxon>
        <taxon>Clostridia</taxon>
        <taxon>Peptostreptococcales</taxon>
        <taxon>Thermotaleaceae</taxon>
        <taxon>Geosporobacter</taxon>
    </lineage>
</organism>
<keyword evidence="16" id="KW-1185">Reference proteome</keyword>
<accession>A0A1D8GGM0</accession>
<reference evidence="15 16" key="1">
    <citation type="submission" date="2016-09" db="EMBL/GenBank/DDBJ databases">
        <title>Genomic analysis reveals versatility of anaerobic energy metabolism of Geosporobacter ferrireducens IRF9 of phylum Firmicutes.</title>
        <authorList>
            <person name="Kim S.-J."/>
        </authorList>
    </citation>
    <scope>NUCLEOTIDE SEQUENCE [LARGE SCALE GENOMIC DNA]</scope>
    <source>
        <strain evidence="15 16">IRF9</strain>
    </source>
</reference>
<dbReference type="GO" id="GO:0045259">
    <property type="term" value="C:proton-transporting ATP synthase complex"/>
    <property type="evidence" value="ECO:0007669"/>
    <property type="project" value="UniProtKB-KW"/>
</dbReference>
<keyword evidence="10 11" id="KW-0066">ATP synthesis</keyword>
<evidence type="ECO:0000256" key="9">
    <source>
        <dbReference type="ARBA" id="ARBA00023196"/>
    </source>
</evidence>
<keyword evidence="6 11" id="KW-0375">Hydrogen ion transport</keyword>
<keyword evidence="4 11" id="KW-0813">Transport</keyword>
<dbReference type="Pfam" id="PF02823">
    <property type="entry name" value="ATP-synt_DE_N"/>
    <property type="match status" value="1"/>
</dbReference>
<dbReference type="NCBIfam" id="NF009980">
    <property type="entry name" value="PRK13446.1"/>
    <property type="match status" value="1"/>
</dbReference>
<dbReference type="InterPro" id="IPR001469">
    <property type="entry name" value="ATP_synth_F1_dsu/esu"/>
</dbReference>
<evidence type="ECO:0000256" key="8">
    <source>
        <dbReference type="ARBA" id="ARBA00023136"/>
    </source>
</evidence>
<dbReference type="RefSeq" id="WP_069976400.1">
    <property type="nucleotide sequence ID" value="NZ_CP017269.1"/>
</dbReference>
<dbReference type="InterPro" id="IPR020547">
    <property type="entry name" value="ATP_synth_F1_esu_C"/>
</dbReference>
<evidence type="ECO:0000256" key="4">
    <source>
        <dbReference type="ARBA" id="ARBA00022448"/>
    </source>
</evidence>
<evidence type="ECO:0000256" key="10">
    <source>
        <dbReference type="ARBA" id="ARBA00023310"/>
    </source>
</evidence>
<gene>
    <name evidence="11" type="primary">atpC</name>
    <name evidence="15" type="ORF">Gferi_11010</name>
</gene>
<dbReference type="Proteomes" id="UP000095743">
    <property type="component" value="Chromosome"/>
</dbReference>
<feature type="domain" description="ATP synthase F1 complex delta/epsilon subunit N-terminal" evidence="14">
    <location>
        <begin position="5"/>
        <end position="83"/>
    </location>
</feature>
<evidence type="ECO:0000313" key="15">
    <source>
        <dbReference type="EMBL" id="AOT70070.1"/>
    </source>
</evidence>
<dbReference type="SUPFAM" id="SSF51344">
    <property type="entry name" value="Epsilon subunit of F1F0-ATP synthase N-terminal domain"/>
    <property type="match status" value="1"/>
</dbReference>
<keyword evidence="7 11" id="KW-0406">Ion transport</keyword>
<dbReference type="Pfam" id="PF00401">
    <property type="entry name" value="ATP-synt_DE"/>
    <property type="match status" value="1"/>
</dbReference>